<proteinExistence type="predicted"/>
<dbReference type="EMBL" id="JBHSKY010000008">
    <property type="protein sequence ID" value="MFC5279055.1"/>
    <property type="molecule type" value="Genomic_DNA"/>
</dbReference>
<evidence type="ECO:0000259" key="2">
    <source>
        <dbReference type="Pfam" id="PF25934"/>
    </source>
</evidence>
<reference evidence="3 4" key="1">
    <citation type="journal article" date="2019" name="Int. J. Syst. Evol. Microbiol.">
        <title>The Global Catalogue of Microorganisms (GCM) 10K type strain sequencing project: providing services to taxonomists for standard genome sequencing and annotation.</title>
        <authorList>
            <consortium name="The Broad Institute Genomics Platform"/>
            <consortium name="The Broad Institute Genome Sequencing Center for Infectious Disease"/>
            <person name="Wu L."/>
            <person name="Ma J."/>
        </authorList>
    </citation>
    <scope>NUCLEOTIDE SEQUENCE [LARGE SCALE GENOMIC DNA]</scope>
    <source>
        <strain evidence="3 4">CGMCC 1.12124</strain>
    </source>
</reference>
<keyword evidence="4" id="KW-1185">Reference proteome</keyword>
<name>A0ABD5R2F4_9EURY</name>
<protein>
    <recommendedName>
        <fullName evidence="2">DUF7979 domain-containing protein</fullName>
    </recommendedName>
</protein>
<keyword evidence="1" id="KW-0472">Membrane</keyword>
<accession>A0ABD5R2F4</accession>
<keyword evidence="1" id="KW-0812">Transmembrane</keyword>
<dbReference type="InterPro" id="IPR058285">
    <property type="entry name" value="DUF7979"/>
</dbReference>
<dbReference type="RefSeq" id="WP_256411618.1">
    <property type="nucleotide sequence ID" value="NZ_JANHDM010000005.1"/>
</dbReference>
<feature type="transmembrane region" description="Helical" evidence="1">
    <location>
        <begin position="133"/>
        <end position="155"/>
    </location>
</feature>
<feature type="domain" description="DUF7979" evidence="2">
    <location>
        <begin position="36"/>
        <end position="117"/>
    </location>
</feature>
<dbReference type="Pfam" id="PF25934">
    <property type="entry name" value="DUF7979"/>
    <property type="match status" value="1"/>
</dbReference>
<sequence length="159" mass="17013">MSRRVTVAVLLLALGGLLMANPLYLPVPVTEPTTAYAHAVQPVGPETPSYDEADVRDRDDLDADARVAFDRARESPDGGFTVEDPDERVGSLSYPPGPTLGNGLIVVAHEGTHYEFWTRSVEREPGAVVIQRLVVQPVGFLAGFLSVVAAVAVGVHGRR</sequence>
<keyword evidence="1" id="KW-1133">Transmembrane helix</keyword>
<evidence type="ECO:0000256" key="1">
    <source>
        <dbReference type="SAM" id="Phobius"/>
    </source>
</evidence>
<evidence type="ECO:0000313" key="3">
    <source>
        <dbReference type="EMBL" id="MFC5279055.1"/>
    </source>
</evidence>
<dbReference type="Proteomes" id="UP001596118">
    <property type="component" value="Unassembled WGS sequence"/>
</dbReference>
<organism evidence="3 4">
    <name type="scientific">Halorubrum rubrum</name>
    <dbReference type="NCBI Taxonomy" id="1126240"/>
    <lineage>
        <taxon>Archaea</taxon>
        <taxon>Methanobacteriati</taxon>
        <taxon>Methanobacteriota</taxon>
        <taxon>Stenosarchaea group</taxon>
        <taxon>Halobacteria</taxon>
        <taxon>Halobacteriales</taxon>
        <taxon>Haloferacaceae</taxon>
        <taxon>Halorubrum</taxon>
    </lineage>
</organism>
<gene>
    <name evidence="3" type="ORF">ACFPM1_09845</name>
</gene>
<evidence type="ECO:0000313" key="4">
    <source>
        <dbReference type="Proteomes" id="UP001596118"/>
    </source>
</evidence>
<comment type="caution">
    <text evidence="3">The sequence shown here is derived from an EMBL/GenBank/DDBJ whole genome shotgun (WGS) entry which is preliminary data.</text>
</comment>
<dbReference type="AlphaFoldDB" id="A0ABD5R2F4"/>